<evidence type="ECO:0000313" key="1">
    <source>
        <dbReference type="EMBL" id="CAB4152964.1"/>
    </source>
</evidence>
<sequence length="133" mass="14766">MPTLLPHAATVAATQKGTASMNTEANNTEATAKFANHFGYSDVNPFEIIKRISSKTIEIRAMTAERHPDYKPHFIPGGFSAHCTNQGEQEWVITSNPEANVFRIRLGKKGWKDAGGNLYGLSDKPSKFYDFNF</sequence>
<reference evidence="1" key="1">
    <citation type="submission" date="2020-04" db="EMBL/GenBank/DDBJ databases">
        <authorList>
            <person name="Chiriac C."/>
            <person name="Salcher M."/>
            <person name="Ghai R."/>
            <person name="Kavagutti S V."/>
        </authorList>
    </citation>
    <scope>NUCLEOTIDE SEQUENCE</scope>
</reference>
<protein>
    <submittedName>
        <fullName evidence="1">Uncharacterized protein</fullName>
    </submittedName>
</protein>
<name>A0A6J5N1K4_9CAUD</name>
<dbReference type="EMBL" id="LR796592">
    <property type="protein sequence ID" value="CAB4152964.1"/>
    <property type="molecule type" value="Genomic_DNA"/>
</dbReference>
<proteinExistence type="predicted"/>
<gene>
    <name evidence="1" type="ORF">UFOVP605_33</name>
</gene>
<organism evidence="1">
    <name type="scientific">uncultured Caudovirales phage</name>
    <dbReference type="NCBI Taxonomy" id="2100421"/>
    <lineage>
        <taxon>Viruses</taxon>
        <taxon>Duplodnaviria</taxon>
        <taxon>Heunggongvirae</taxon>
        <taxon>Uroviricota</taxon>
        <taxon>Caudoviricetes</taxon>
        <taxon>Peduoviridae</taxon>
        <taxon>Maltschvirus</taxon>
        <taxon>Maltschvirus maltsch</taxon>
    </lineage>
</organism>
<accession>A0A6J5N1K4</accession>